<evidence type="ECO:0000313" key="8">
    <source>
        <dbReference type="EMBL" id="KAE8724456.1"/>
    </source>
</evidence>
<keyword evidence="7" id="KW-1003">Cell membrane</keyword>
<organism evidence="8 9">
    <name type="scientific">Hibiscus syriacus</name>
    <name type="common">Rose of Sharon</name>
    <dbReference type="NCBI Taxonomy" id="106335"/>
    <lineage>
        <taxon>Eukaryota</taxon>
        <taxon>Viridiplantae</taxon>
        <taxon>Streptophyta</taxon>
        <taxon>Embryophyta</taxon>
        <taxon>Tracheophyta</taxon>
        <taxon>Spermatophyta</taxon>
        <taxon>Magnoliopsida</taxon>
        <taxon>eudicotyledons</taxon>
        <taxon>Gunneridae</taxon>
        <taxon>Pentapetalae</taxon>
        <taxon>rosids</taxon>
        <taxon>malvids</taxon>
        <taxon>Malvales</taxon>
        <taxon>Malvaceae</taxon>
        <taxon>Malvoideae</taxon>
        <taxon>Hibiscus</taxon>
    </lineage>
</organism>
<dbReference type="GO" id="GO:0005886">
    <property type="term" value="C:plasma membrane"/>
    <property type="evidence" value="ECO:0007669"/>
    <property type="project" value="UniProtKB-SubCell"/>
</dbReference>
<evidence type="ECO:0000256" key="5">
    <source>
        <dbReference type="ARBA" id="ARBA00023136"/>
    </source>
</evidence>
<dbReference type="InterPro" id="IPR007273">
    <property type="entry name" value="SCAMP"/>
</dbReference>
<keyword evidence="9" id="KW-1185">Reference proteome</keyword>
<keyword evidence="7" id="KW-0813">Transport</keyword>
<dbReference type="PANTHER" id="PTHR10687:SF51">
    <property type="entry name" value="SECRETORY CARRIER-ASSOCIATED MEMBRANE PROTEIN"/>
    <property type="match status" value="1"/>
</dbReference>
<dbReference type="PANTHER" id="PTHR10687">
    <property type="entry name" value="SECRETORY CARRIER-ASSOCIATED MEMBRANE PROTEIN SCAMP"/>
    <property type="match status" value="1"/>
</dbReference>
<comment type="caution">
    <text evidence="7">Lacks conserved residue(s) required for the propagation of feature annotation.</text>
</comment>
<feature type="transmembrane region" description="Helical" evidence="7">
    <location>
        <begin position="53"/>
        <end position="78"/>
    </location>
</feature>
<dbReference type="GO" id="GO:0032588">
    <property type="term" value="C:trans-Golgi network membrane"/>
    <property type="evidence" value="ECO:0007669"/>
    <property type="project" value="TreeGrafter"/>
</dbReference>
<evidence type="ECO:0000256" key="1">
    <source>
        <dbReference type="ARBA" id="ARBA00004003"/>
    </source>
</evidence>
<accession>A0A6A3C6R5</accession>
<evidence type="ECO:0000256" key="2">
    <source>
        <dbReference type="ARBA" id="ARBA00010482"/>
    </source>
</evidence>
<sequence length="108" mass="12122">MFNELSSHNHVAGKTVRLDTYLLLHLCFGCSTYSLRWIIILGILSAINVMSHHALVGIFYLVGFGLFCVETLLSMWVIQRVYRYFRGAGKAAEGKRNAARGVAVETTR</sequence>
<keyword evidence="4 7" id="KW-1133">Transmembrane helix</keyword>
<name>A0A6A3C6R5_HIBSY</name>
<reference evidence="8" key="1">
    <citation type="submission" date="2019-09" db="EMBL/GenBank/DDBJ databases">
        <title>Draft genome information of white flower Hibiscus syriacus.</title>
        <authorList>
            <person name="Kim Y.-M."/>
        </authorList>
    </citation>
    <scope>NUCLEOTIDE SEQUENCE [LARGE SCALE GENOMIC DNA]</scope>
    <source>
        <strain evidence="8">YM2019G1</strain>
    </source>
</reference>
<evidence type="ECO:0000256" key="7">
    <source>
        <dbReference type="RuleBase" id="RU363122"/>
    </source>
</evidence>
<dbReference type="GO" id="GO:0015031">
    <property type="term" value="P:protein transport"/>
    <property type="evidence" value="ECO:0007669"/>
    <property type="project" value="InterPro"/>
</dbReference>
<evidence type="ECO:0000256" key="4">
    <source>
        <dbReference type="ARBA" id="ARBA00022989"/>
    </source>
</evidence>
<proteinExistence type="inferred from homology"/>
<keyword evidence="6 7" id="KW-0968">Cytoplasmic vesicle</keyword>
<keyword evidence="5 7" id="KW-0472">Membrane</keyword>
<evidence type="ECO:0000256" key="6">
    <source>
        <dbReference type="ARBA" id="ARBA00023329"/>
    </source>
</evidence>
<dbReference type="GO" id="GO:0055038">
    <property type="term" value="C:recycling endosome membrane"/>
    <property type="evidence" value="ECO:0007669"/>
    <property type="project" value="TreeGrafter"/>
</dbReference>
<protein>
    <recommendedName>
        <fullName evidence="7">Secretory carrier-associated membrane protein</fullName>
        <shortName evidence="7">Secretory carrier membrane protein</shortName>
    </recommendedName>
</protein>
<dbReference type="Proteomes" id="UP000436088">
    <property type="component" value="Unassembled WGS sequence"/>
</dbReference>
<dbReference type="EMBL" id="VEPZ02000472">
    <property type="protein sequence ID" value="KAE8724456.1"/>
    <property type="molecule type" value="Genomic_DNA"/>
</dbReference>
<evidence type="ECO:0000256" key="3">
    <source>
        <dbReference type="ARBA" id="ARBA00022692"/>
    </source>
</evidence>
<comment type="function">
    <text evidence="1 7">Probably involved in membrane trafficking.</text>
</comment>
<comment type="similarity">
    <text evidence="2 7">Belongs to the SCAMP family.</text>
</comment>
<feature type="transmembrane region" description="Helical" evidence="7">
    <location>
        <begin position="21"/>
        <end position="47"/>
    </location>
</feature>
<evidence type="ECO:0000313" key="9">
    <source>
        <dbReference type="Proteomes" id="UP000436088"/>
    </source>
</evidence>
<comment type="subcellular location">
    <subcellularLocation>
        <location evidence="7">Cell membrane</location>
        <topology evidence="7">Multi-pass membrane protein</topology>
    </subcellularLocation>
    <subcellularLocation>
        <location evidence="7">Cytoplasmic vesicle</location>
        <location evidence="7">Secretory vesicle membrane</location>
        <topology evidence="7">Multi-pass membrane protein</topology>
    </subcellularLocation>
</comment>
<dbReference type="AlphaFoldDB" id="A0A6A3C6R5"/>
<gene>
    <name evidence="8" type="ORF">F3Y22_tig00010533pilonHSYRG00452</name>
</gene>
<comment type="caution">
    <text evidence="8">The sequence shown here is derived from an EMBL/GenBank/DDBJ whole genome shotgun (WGS) entry which is preliminary data.</text>
</comment>
<dbReference type="GO" id="GO:0030658">
    <property type="term" value="C:transport vesicle membrane"/>
    <property type="evidence" value="ECO:0007669"/>
    <property type="project" value="UniProtKB-SubCell"/>
</dbReference>
<dbReference type="Pfam" id="PF04144">
    <property type="entry name" value="SCAMP"/>
    <property type="match status" value="1"/>
</dbReference>
<keyword evidence="3 7" id="KW-0812">Transmembrane</keyword>